<dbReference type="GeneID" id="83571379"/>
<dbReference type="EMBL" id="CP001918">
    <property type="protein sequence ID" value="ADF59637.1"/>
    <property type="molecule type" value="Genomic_DNA"/>
</dbReference>
<reference evidence="1 2" key="1">
    <citation type="journal article" date="2010" name="J. Bacteriol.">
        <title>Complete genome sequence of Enterobacter cloacae subsp. cloacae type strain ATCC 13047.</title>
        <authorList>
            <person name="Ren Y."/>
            <person name="Ren Y."/>
            <person name="Zhou Z."/>
            <person name="Guo X."/>
            <person name="Li Y."/>
            <person name="Feng L."/>
            <person name="Wang L."/>
        </authorList>
    </citation>
    <scope>NUCLEOTIDE SEQUENCE [LARGE SCALE GENOMIC DNA]</scope>
    <source>
        <strain evidence="2">ATCC 13047 / DSM 30054 / NBRC 13535 / NCTC 10005 / WDCM 00083 / NCDC 279-56</strain>
    </source>
</reference>
<organism evidence="1 2">
    <name type="scientific">Enterobacter cloacae subsp. cloacae (strain ATCC 13047 / DSM 30054 / NBRC 13535 / NCTC 10005 / WDCM 00083 / NCDC 279-56)</name>
    <dbReference type="NCBI Taxonomy" id="716541"/>
    <lineage>
        <taxon>Bacteria</taxon>
        <taxon>Pseudomonadati</taxon>
        <taxon>Pseudomonadota</taxon>
        <taxon>Gammaproteobacteria</taxon>
        <taxon>Enterobacterales</taxon>
        <taxon>Enterobacteriaceae</taxon>
        <taxon>Enterobacter</taxon>
        <taxon>Enterobacter cloacae complex</taxon>
    </lineage>
</organism>
<dbReference type="HOGENOM" id="CLU_142139_0_0_6"/>
<dbReference type="Proteomes" id="UP000002363">
    <property type="component" value="Chromosome"/>
</dbReference>
<accession>A0A0H3CGF8</accession>
<dbReference type="KEGG" id="enc:ECL_00069"/>
<dbReference type="EnsemblBacteria" id="ADF59637">
    <property type="protein sequence ID" value="ADF59637"/>
    <property type="gene ID" value="ECL_00069"/>
</dbReference>
<name>A0A0H3CGF8_ENTCC</name>
<keyword evidence="2" id="KW-1185">Reference proteome</keyword>
<evidence type="ECO:0000313" key="1">
    <source>
        <dbReference type="EMBL" id="ADF59637.1"/>
    </source>
</evidence>
<dbReference type="PATRIC" id="fig|716541.4.peg.366"/>
<protein>
    <submittedName>
        <fullName evidence="1">Uncharacterized protein</fullName>
    </submittedName>
</protein>
<dbReference type="OrthoDB" id="6603074at2"/>
<dbReference type="STRING" id="716541.ECL_00069"/>
<dbReference type="AlphaFoldDB" id="A0A0H3CGF8"/>
<dbReference type="RefSeq" id="WP_013094840.1">
    <property type="nucleotide sequence ID" value="NC_014121.1"/>
</dbReference>
<evidence type="ECO:0000313" key="2">
    <source>
        <dbReference type="Proteomes" id="UP000002363"/>
    </source>
</evidence>
<gene>
    <name evidence="1" type="ordered locus">ECL_00069</name>
</gene>
<sequence length="161" mass="17867">MSKRQMGILLGVVLLLSVIVIAVLYPKRTQEVGFGCQSDTVSRKNYSTGESTALSLTTLFLFNGSDIVTVIHKGVFTRGDKRYLIDRNYVLNVEKVAGSDIYYIKGKKLQKSDDDIAPDGIVNELLMDSIDFFYVTRVKGHAWLIKGLVLPIMMCVAVPTS</sequence>
<proteinExistence type="predicted"/>